<evidence type="ECO:0000259" key="2">
    <source>
        <dbReference type="PROSITE" id="PS50076"/>
    </source>
</evidence>
<name>A0A5J4YIY7_PORPP</name>
<dbReference type="AlphaFoldDB" id="A0A5J4YIY7"/>
<dbReference type="PROSITE" id="PS50076">
    <property type="entry name" value="DNAJ_2"/>
    <property type="match status" value="1"/>
</dbReference>
<evidence type="ECO:0000256" key="1">
    <source>
        <dbReference type="SAM" id="MobiDB-lite"/>
    </source>
</evidence>
<evidence type="ECO:0000313" key="4">
    <source>
        <dbReference type="Proteomes" id="UP000324585"/>
    </source>
</evidence>
<reference evidence="4" key="1">
    <citation type="journal article" date="2019" name="Nat. Commun.">
        <title>Expansion of phycobilisome linker gene families in mesophilic red algae.</title>
        <authorList>
            <person name="Lee J."/>
            <person name="Kim D."/>
            <person name="Bhattacharya D."/>
            <person name="Yoon H.S."/>
        </authorList>
    </citation>
    <scope>NUCLEOTIDE SEQUENCE [LARGE SCALE GENOMIC DNA]</scope>
    <source>
        <strain evidence="4">CCMP 1328</strain>
    </source>
</reference>
<organism evidence="3 4">
    <name type="scientific">Porphyridium purpureum</name>
    <name type="common">Red alga</name>
    <name type="synonym">Porphyridium cruentum</name>
    <dbReference type="NCBI Taxonomy" id="35688"/>
    <lineage>
        <taxon>Eukaryota</taxon>
        <taxon>Rhodophyta</taxon>
        <taxon>Bangiophyceae</taxon>
        <taxon>Porphyridiales</taxon>
        <taxon>Porphyridiaceae</taxon>
        <taxon>Porphyridium</taxon>
    </lineage>
</organism>
<evidence type="ECO:0000313" key="3">
    <source>
        <dbReference type="EMBL" id="KAA8491115.1"/>
    </source>
</evidence>
<feature type="compositionally biased region" description="Basic and acidic residues" evidence="1">
    <location>
        <begin position="189"/>
        <end position="215"/>
    </location>
</feature>
<dbReference type="EMBL" id="VRMN01000016">
    <property type="protein sequence ID" value="KAA8491115.1"/>
    <property type="molecule type" value="Genomic_DNA"/>
</dbReference>
<gene>
    <name evidence="3" type="ORF">FVE85_4532</name>
</gene>
<protein>
    <submittedName>
        <fullName evidence="3">DnaJ-like protein</fullName>
    </submittedName>
</protein>
<proteinExistence type="predicted"/>
<sequence length="470" mass="52942">MGIFMRGLLRSSAPVTVLRSKLIWRHCGAIFERRWLAGLNRGLGIHGEQSEDAPRAWSSRALHTTRRSEKKKRSKYASTEPDRPKTLYEILGVEPNASKDEIRIGYRKMFRRYRPEAFRPNPQMFVLVGRAYLILSDDLMRKTYDAYGTYTVADKTFSDADHVVVRTEADAEAEADEEADDDPNQSDGDVDKATARDPLDDLLPVDKEAEERAAAEAEDDLMPTDGAPDNESNIDTMDYGYGLYEAEQEPEKEIEKDSEHAVEDGDVGADLEVQDYEAHLGEESDRIEPGEPGYKLPYDYFRQNPEKMIGRQHNELMDVKVSLLGREPGIFEKRKRYRVDATCVPCETSGLAPDRRSVPCKVCSGTAHNPMHFRVPCTTRDHVHKCWNPRLGELQCPIDFAAGLHAQLVGLVESIDAQTDEDEHKHSFGMPLPSLAHVFGGVRTVKMVGTSCWGGPKFRAKQQYGRVLAP</sequence>
<dbReference type="InterPro" id="IPR053232">
    <property type="entry name" value="DnaJ_C/III_chloroplastic"/>
</dbReference>
<dbReference type="PRINTS" id="PR00625">
    <property type="entry name" value="JDOMAIN"/>
</dbReference>
<accession>A0A5J4YIY7</accession>
<feature type="region of interest" description="Disordered" evidence="1">
    <location>
        <begin position="169"/>
        <end position="235"/>
    </location>
</feature>
<keyword evidence="4" id="KW-1185">Reference proteome</keyword>
<feature type="region of interest" description="Disordered" evidence="1">
    <location>
        <begin position="54"/>
        <end position="81"/>
    </location>
</feature>
<dbReference type="SUPFAM" id="SSF46565">
    <property type="entry name" value="Chaperone J-domain"/>
    <property type="match status" value="1"/>
</dbReference>
<dbReference type="PANTHER" id="PTHR45090">
    <property type="entry name" value="CHAPERONE PROTEIN DNAJ 20 CHLOROPLASTIC"/>
    <property type="match status" value="1"/>
</dbReference>
<feature type="domain" description="J" evidence="2">
    <location>
        <begin position="86"/>
        <end position="148"/>
    </location>
</feature>
<dbReference type="Proteomes" id="UP000324585">
    <property type="component" value="Unassembled WGS sequence"/>
</dbReference>
<feature type="compositionally biased region" description="Acidic residues" evidence="1">
    <location>
        <begin position="170"/>
        <end position="184"/>
    </location>
</feature>
<dbReference type="SMART" id="SM00271">
    <property type="entry name" value="DnaJ"/>
    <property type="match status" value="1"/>
</dbReference>
<dbReference type="PANTHER" id="PTHR45090:SF4">
    <property type="entry name" value="J DOMAIN-CONTAINING PROTEIN"/>
    <property type="match status" value="1"/>
</dbReference>
<feature type="compositionally biased region" description="Basic residues" evidence="1">
    <location>
        <begin position="63"/>
        <end position="75"/>
    </location>
</feature>
<comment type="caution">
    <text evidence="3">The sequence shown here is derived from an EMBL/GenBank/DDBJ whole genome shotgun (WGS) entry which is preliminary data.</text>
</comment>
<dbReference type="InterPro" id="IPR036869">
    <property type="entry name" value="J_dom_sf"/>
</dbReference>
<dbReference type="InterPro" id="IPR001623">
    <property type="entry name" value="DnaJ_domain"/>
</dbReference>
<dbReference type="OrthoDB" id="10250354at2759"/>
<dbReference type="CDD" id="cd06257">
    <property type="entry name" value="DnaJ"/>
    <property type="match status" value="1"/>
</dbReference>
<dbReference type="Pfam" id="PF00226">
    <property type="entry name" value="DnaJ"/>
    <property type="match status" value="1"/>
</dbReference>
<dbReference type="Gene3D" id="1.10.287.110">
    <property type="entry name" value="DnaJ domain"/>
    <property type="match status" value="1"/>
</dbReference>